<gene>
    <name evidence="1" type="ORF">HD598_002180</name>
</gene>
<protein>
    <submittedName>
        <fullName evidence="1">Uncharacterized protein</fullName>
    </submittedName>
</protein>
<organism evidence="1 2">
    <name type="scientific">Neomicrococcus aestuarii</name>
    <dbReference type="NCBI Taxonomy" id="556325"/>
    <lineage>
        <taxon>Bacteria</taxon>
        <taxon>Bacillati</taxon>
        <taxon>Actinomycetota</taxon>
        <taxon>Actinomycetes</taxon>
        <taxon>Micrococcales</taxon>
        <taxon>Micrococcaceae</taxon>
        <taxon>Neomicrococcus</taxon>
    </lineage>
</organism>
<name>A0A7W8TWY7_9MICC</name>
<evidence type="ECO:0000313" key="2">
    <source>
        <dbReference type="Proteomes" id="UP000580797"/>
    </source>
</evidence>
<proteinExistence type="predicted"/>
<dbReference type="Proteomes" id="UP000580797">
    <property type="component" value="Unassembled WGS sequence"/>
</dbReference>
<dbReference type="EMBL" id="JACHDR010000001">
    <property type="protein sequence ID" value="MBB5513493.1"/>
    <property type="molecule type" value="Genomic_DNA"/>
</dbReference>
<evidence type="ECO:0000313" key="1">
    <source>
        <dbReference type="EMBL" id="MBB5513493.1"/>
    </source>
</evidence>
<accession>A0A7W8TWY7</accession>
<sequence>MLKSRAIVNTRAVRIRSVRFSFHPRITEDVELLTCRGRLNVCRSRYVYASKCDAANIYSNGSPR</sequence>
<comment type="caution">
    <text evidence="1">The sequence shown here is derived from an EMBL/GenBank/DDBJ whole genome shotgun (WGS) entry which is preliminary data.</text>
</comment>
<dbReference type="AlphaFoldDB" id="A0A7W8TWY7"/>
<reference evidence="1 2" key="1">
    <citation type="submission" date="2020-08" db="EMBL/GenBank/DDBJ databases">
        <title>Sequencing the genomes of 1000 actinobacteria strains.</title>
        <authorList>
            <person name="Klenk H.-P."/>
        </authorList>
    </citation>
    <scope>NUCLEOTIDE SEQUENCE [LARGE SCALE GENOMIC DNA]</scope>
    <source>
        <strain evidence="1 2">DSM 105783</strain>
    </source>
</reference>